<gene>
    <name evidence="1" type="ORF">J2Z42_000198</name>
</gene>
<sequence>MEISRENFYIIEQSSGNVWYFYYNECLGIVYRIFKENLQSNYQLVTDTGTKNFSVVLFPDDTICVLYEDINGEINLTTCDGETWSEQKILKNIHRELFSPYFKAVVIKNKLYIIYSILNKITGISTLFHQTFDGKNNLSSPKIIDTVKFNYNVPFNVYVLKNKKLFIMYQRLINNHQLGYKVFDDKHWSKFYIIDKSIHPYKNYSIIIYNHRVHSLYIRSEKNNDKIIYTAGTNANFKYTELAENQDIISCTFFITHTQIWCSWIQHNKIFSSFSIDNGNSFSNPPYSKLLSSNIVKWSYSTNRASNINDLILKEVYISPDEPLKYLIISDIYSYDNNVSYKAYFINKIVEKILKKMQE</sequence>
<proteinExistence type="predicted"/>
<accession>A0ABS4KNB3</accession>
<dbReference type="EMBL" id="JAGGLM010000001">
    <property type="protein sequence ID" value="MBP2031533.1"/>
    <property type="molecule type" value="Genomic_DNA"/>
</dbReference>
<organism evidence="1 2">
    <name type="scientific">Clostridium algifaecis</name>
    <dbReference type="NCBI Taxonomy" id="1472040"/>
    <lineage>
        <taxon>Bacteria</taxon>
        <taxon>Bacillati</taxon>
        <taxon>Bacillota</taxon>
        <taxon>Clostridia</taxon>
        <taxon>Eubacteriales</taxon>
        <taxon>Clostridiaceae</taxon>
        <taxon>Clostridium</taxon>
    </lineage>
</organism>
<keyword evidence="2" id="KW-1185">Reference proteome</keyword>
<protein>
    <submittedName>
        <fullName evidence="1">Uncharacterized protein</fullName>
    </submittedName>
</protein>
<comment type="caution">
    <text evidence="1">The sequence shown here is derived from an EMBL/GenBank/DDBJ whole genome shotgun (WGS) entry which is preliminary data.</text>
</comment>
<dbReference type="InterPro" id="IPR036278">
    <property type="entry name" value="Sialidase_sf"/>
</dbReference>
<evidence type="ECO:0000313" key="2">
    <source>
        <dbReference type="Proteomes" id="UP001519307"/>
    </source>
</evidence>
<evidence type="ECO:0000313" key="1">
    <source>
        <dbReference type="EMBL" id="MBP2031533.1"/>
    </source>
</evidence>
<reference evidence="1 2" key="1">
    <citation type="submission" date="2021-03" db="EMBL/GenBank/DDBJ databases">
        <title>Genomic Encyclopedia of Type Strains, Phase IV (KMG-IV): sequencing the most valuable type-strain genomes for metagenomic binning, comparative biology and taxonomic classification.</title>
        <authorList>
            <person name="Goeker M."/>
        </authorList>
    </citation>
    <scope>NUCLEOTIDE SEQUENCE [LARGE SCALE GENOMIC DNA]</scope>
    <source>
        <strain evidence="1 2">DSM 28783</strain>
    </source>
</reference>
<name>A0ABS4KNB3_9CLOT</name>
<dbReference type="SUPFAM" id="SSF50939">
    <property type="entry name" value="Sialidases"/>
    <property type="match status" value="1"/>
</dbReference>
<dbReference type="RefSeq" id="WP_209700489.1">
    <property type="nucleotide sequence ID" value="NZ_JAGGLM010000001.1"/>
</dbReference>
<dbReference type="Proteomes" id="UP001519307">
    <property type="component" value="Unassembled WGS sequence"/>
</dbReference>